<dbReference type="EMBL" id="QQBG01000026">
    <property type="protein sequence ID" value="RDB31180.1"/>
    <property type="molecule type" value="Genomic_DNA"/>
</dbReference>
<keyword evidence="3" id="KW-1185">Reference proteome</keyword>
<protein>
    <submittedName>
        <fullName evidence="2">Uncharacterized protein</fullName>
    </submittedName>
</protein>
<reference evidence="2 3" key="1">
    <citation type="submission" date="2018-07" db="EMBL/GenBank/DDBJ databases">
        <title>Comparative genomics of the Candidatus Parilichlamydiaceae reveals evidence of convergent evolution and genome reduction in the phylum Chlamydiae.</title>
        <authorList>
            <person name="Taylor-Brown A."/>
            <person name="Polkinghorne A."/>
        </authorList>
    </citation>
    <scope>NUCLEOTIDE SEQUENCE [LARGE SCALE GENOMIC DNA]</scope>
    <source>
        <strain evidence="2 3">Hat2</strain>
    </source>
</reference>
<accession>A0A369KCJ7</accession>
<comment type="caution">
    <text evidence="2">The sequence shown here is derived from an EMBL/GenBank/DDBJ whole genome shotgun (WGS) entry which is preliminary data.</text>
</comment>
<evidence type="ECO:0000313" key="2">
    <source>
        <dbReference type="EMBL" id="RDB31180.1"/>
    </source>
</evidence>
<gene>
    <name evidence="2" type="ORF">HAT2_00660</name>
</gene>
<evidence type="ECO:0000313" key="3">
    <source>
        <dbReference type="Proteomes" id="UP000253816"/>
    </source>
</evidence>
<evidence type="ECO:0000256" key="1">
    <source>
        <dbReference type="SAM" id="MobiDB-lite"/>
    </source>
</evidence>
<name>A0A369KCJ7_9BACT</name>
<proteinExistence type="predicted"/>
<sequence length="58" mass="5906">MLIWALLASPEPQPRPGGDQINWMSFLGGNGGGERPLGDIPPDGGGGDTSSGEEEDAV</sequence>
<dbReference type="Proteomes" id="UP000253816">
    <property type="component" value="Unassembled WGS sequence"/>
</dbReference>
<dbReference type="AlphaFoldDB" id="A0A369KCJ7"/>
<feature type="region of interest" description="Disordered" evidence="1">
    <location>
        <begin position="8"/>
        <end position="58"/>
    </location>
</feature>
<organism evidence="2 3">
    <name type="scientific">Candidatus Similichlamydia laticola</name>
    <dbReference type="NCBI Taxonomy" id="2170265"/>
    <lineage>
        <taxon>Bacteria</taxon>
        <taxon>Pseudomonadati</taxon>
        <taxon>Chlamydiota</taxon>
        <taxon>Chlamydiia</taxon>
        <taxon>Parachlamydiales</taxon>
        <taxon>Candidatus Parilichlamydiaceae</taxon>
        <taxon>Candidatus Similichlamydia</taxon>
    </lineage>
</organism>